<reference evidence="5" key="1">
    <citation type="journal article" date="2015" name="MBio">
        <title>Eco-Evolutionary Dynamics of Episomes among Ecologically Cohesive Bacterial Populations.</title>
        <authorList>
            <person name="Xue H."/>
            <person name="Cordero O.X."/>
            <person name="Camas F.M."/>
            <person name="Trimble W."/>
            <person name="Meyer F."/>
            <person name="Guglielmini J."/>
            <person name="Rocha E.P."/>
            <person name="Polz M.F."/>
        </authorList>
    </citation>
    <scope>NUCLEOTIDE SEQUENCE</scope>
    <source>
        <strain evidence="5">FF_59</strain>
    </source>
</reference>
<evidence type="ECO:0000256" key="1">
    <source>
        <dbReference type="ARBA" id="ARBA00006914"/>
    </source>
</evidence>
<dbReference type="SUPFAM" id="SSF52540">
    <property type="entry name" value="P-loop containing nucleoside triphosphate hydrolases"/>
    <property type="match status" value="1"/>
</dbReference>
<dbReference type="PANTHER" id="PTHR23073">
    <property type="entry name" value="26S PROTEASOME REGULATORY SUBUNIT"/>
    <property type="match status" value="1"/>
</dbReference>
<dbReference type="Gene3D" id="3.40.50.300">
    <property type="entry name" value="P-loop containing nucleotide triphosphate hydrolases"/>
    <property type="match status" value="1"/>
</dbReference>
<sequence length="311" mass="34155">MTTTEASSLFENNREFPDFEAQMKLDRLIGLDSYKIRLTKMLSVLINPRSMEKWVNQFHGDHYEVLEPILNRPPLIVLAGDVGSGKTALAESIGDKVARLNEIDITLLPLSLSSRGQGRVGEMTQLVSSAFQQTKELAKKYKSDTGKSRGAVVLLIDEADAIAQSRESSQMHHEDRAGVNAFIRGIDTLASEGLPAAVIMCTNRLDALDPAVKRRAAEILLFKRPTVEQRKAALEQTLAPFELGNTTIAKIAEATGESDTRDYGFSFSDITQRLVPAIILDAYPNKAVTKERAVEVALSIQPTPPFGTTNE</sequence>
<name>A0A0H4A2N0_9VIBR</name>
<comment type="similarity">
    <text evidence="1">Belongs to the AAA ATPase family.</text>
</comment>
<protein>
    <submittedName>
        <fullName evidence="5">AAA ATPase, central region</fullName>
    </submittedName>
</protein>
<accession>A0A0H4A2N0</accession>
<dbReference type="AlphaFoldDB" id="A0A0H4A2N0"/>
<dbReference type="CDD" id="cd19481">
    <property type="entry name" value="RecA-like_protease"/>
    <property type="match status" value="1"/>
</dbReference>
<evidence type="ECO:0000256" key="2">
    <source>
        <dbReference type="ARBA" id="ARBA00022741"/>
    </source>
</evidence>
<evidence type="ECO:0000259" key="4">
    <source>
        <dbReference type="SMART" id="SM00382"/>
    </source>
</evidence>
<evidence type="ECO:0000256" key="3">
    <source>
        <dbReference type="ARBA" id="ARBA00022840"/>
    </source>
</evidence>
<feature type="domain" description="AAA+ ATPase" evidence="4">
    <location>
        <begin position="72"/>
        <end position="226"/>
    </location>
</feature>
<dbReference type="GO" id="GO:0016887">
    <property type="term" value="F:ATP hydrolysis activity"/>
    <property type="evidence" value="ECO:0007669"/>
    <property type="project" value="InterPro"/>
</dbReference>
<dbReference type="GO" id="GO:0005524">
    <property type="term" value="F:ATP binding"/>
    <property type="evidence" value="ECO:0007669"/>
    <property type="project" value="UniProtKB-KW"/>
</dbReference>
<keyword evidence="3" id="KW-0067">ATP-binding</keyword>
<proteinExistence type="inferred from homology"/>
<dbReference type="InterPro" id="IPR050221">
    <property type="entry name" value="26S_Proteasome_ATPase"/>
</dbReference>
<evidence type="ECO:0000313" key="5">
    <source>
        <dbReference type="EMBL" id="AKN40494.1"/>
    </source>
</evidence>
<dbReference type="Pfam" id="PF00004">
    <property type="entry name" value="AAA"/>
    <property type="match status" value="1"/>
</dbReference>
<dbReference type="InterPro" id="IPR027417">
    <property type="entry name" value="P-loop_NTPase"/>
</dbReference>
<dbReference type="SMART" id="SM00382">
    <property type="entry name" value="AAA"/>
    <property type="match status" value="1"/>
</dbReference>
<dbReference type="InterPro" id="IPR003959">
    <property type="entry name" value="ATPase_AAA_core"/>
</dbReference>
<dbReference type="EMBL" id="KP795697">
    <property type="protein sequence ID" value="AKN40494.1"/>
    <property type="molecule type" value="Genomic_DNA"/>
</dbReference>
<dbReference type="InterPro" id="IPR003593">
    <property type="entry name" value="AAA+_ATPase"/>
</dbReference>
<keyword evidence="2" id="KW-0547">Nucleotide-binding</keyword>
<organism evidence="5">
    <name type="scientific">Vibrio tasmaniensis</name>
    <dbReference type="NCBI Taxonomy" id="212663"/>
    <lineage>
        <taxon>Bacteria</taxon>
        <taxon>Pseudomonadati</taxon>
        <taxon>Pseudomonadota</taxon>
        <taxon>Gammaproteobacteria</taxon>
        <taxon>Vibrionales</taxon>
        <taxon>Vibrionaceae</taxon>
        <taxon>Vibrio</taxon>
    </lineage>
</organism>